<accession>A0A9D2CAT6</accession>
<dbReference type="SUPFAM" id="SSF51726">
    <property type="entry name" value="UROD/MetE-like"/>
    <property type="match status" value="1"/>
</dbReference>
<dbReference type="PANTHER" id="PTHR47099:SF1">
    <property type="entry name" value="METHYLCOBAMIDE:COM METHYLTRANSFERASE MTBA"/>
    <property type="match status" value="1"/>
</dbReference>
<reference evidence="2" key="2">
    <citation type="submission" date="2021-04" db="EMBL/GenBank/DDBJ databases">
        <authorList>
            <person name="Gilroy R."/>
        </authorList>
    </citation>
    <scope>NUCLEOTIDE SEQUENCE</scope>
    <source>
        <strain evidence="2">5134</strain>
    </source>
</reference>
<reference evidence="2" key="1">
    <citation type="journal article" date="2021" name="PeerJ">
        <title>Extensive microbial diversity within the chicken gut microbiome revealed by metagenomics and culture.</title>
        <authorList>
            <person name="Gilroy R."/>
            <person name="Ravi A."/>
            <person name="Getino M."/>
            <person name="Pursley I."/>
            <person name="Horton D.L."/>
            <person name="Alikhan N.F."/>
            <person name="Baker D."/>
            <person name="Gharbi K."/>
            <person name="Hall N."/>
            <person name="Watson M."/>
            <person name="Adriaenssens E.M."/>
            <person name="Foster-Nyarko E."/>
            <person name="Jarju S."/>
            <person name="Secka A."/>
            <person name="Antonio M."/>
            <person name="Oren A."/>
            <person name="Chaudhuri R.R."/>
            <person name="La Ragione R."/>
            <person name="Hildebrand F."/>
            <person name="Pallen M.J."/>
        </authorList>
    </citation>
    <scope>NUCLEOTIDE SEQUENCE</scope>
    <source>
        <strain evidence="2">5134</strain>
    </source>
</reference>
<dbReference type="GO" id="GO:0004853">
    <property type="term" value="F:uroporphyrinogen decarboxylase activity"/>
    <property type="evidence" value="ECO:0007669"/>
    <property type="project" value="InterPro"/>
</dbReference>
<dbReference type="Proteomes" id="UP000886844">
    <property type="component" value="Unassembled WGS sequence"/>
</dbReference>
<dbReference type="PANTHER" id="PTHR47099">
    <property type="entry name" value="METHYLCOBAMIDE:COM METHYLTRANSFERASE MTBA"/>
    <property type="match status" value="1"/>
</dbReference>
<dbReference type="EMBL" id="DXDA01000036">
    <property type="protein sequence ID" value="HIY68626.1"/>
    <property type="molecule type" value="Genomic_DNA"/>
</dbReference>
<comment type="caution">
    <text evidence="2">The sequence shown here is derived from an EMBL/GenBank/DDBJ whole genome shotgun (WGS) entry which is preliminary data.</text>
</comment>
<evidence type="ECO:0000313" key="2">
    <source>
        <dbReference type="EMBL" id="HIY68626.1"/>
    </source>
</evidence>
<dbReference type="AlphaFoldDB" id="A0A9D2CAT6"/>
<evidence type="ECO:0000259" key="1">
    <source>
        <dbReference type="Pfam" id="PF01208"/>
    </source>
</evidence>
<keyword evidence="2" id="KW-0808">Transferase</keyword>
<dbReference type="InterPro" id="IPR000257">
    <property type="entry name" value="Uroporphyrinogen_deCOase"/>
</dbReference>
<feature type="domain" description="Uroporphyrinogen decarboxylase (URO-D)" evidence="1">
    <location>
        <begin position="212"/>
        <end position="409"/>
    </location>
</feature>
<dbReference type="Pfam" id="PF01208">
    <property type="entry name" value="URO-D"/>
    <property type="match status" value="1"/>
</dbReference>
<dbReference type="InterPro" id="IPR052024">
    <property type="entry name" value="Methanogen_methyltrans"/>
</dbReference>
<dbReference type="Gene3D" id="3.20.20.210">
    <property type="match status" value="1"/>
</dbReference>
<proteinExistence type="predicted"/>
<dbReference type="InterPro" id="IPR038071">
    <property type="entry name" value="UROD/MetE-like_sf"/>
</dbReference>
<organism evidence="2 3">
    <name type="scientific">Candidatus Alistipes intestinigallinarum</name>
    <dbReference type="NCBI Taxonomy" id="2838440"/>
    <lineage>
        <taxon>Bacteria</taxon>
        <taxon>Pseudomonadati</taxon>
        <taxon>Bacteroidota</taxon>
        <taxon>Bacteroidia</taxon>
        <taxon>Bacteroidales</taxon>
        <taxon>Rikenellaceae</taxon>
        <taxon>Alistipes</taxon>
    </lineage>
</organism>
<sequence>MTSRERILTAIDHRTPDRVPVDLGASPSSGISIVAYDNLVRYLGMDLPTYGYDVIQQVAQPPMELLEHFGVDVLDLGRYFTETPGYWHELELTPGHKALYPSWFKPEKQPDGSWHAFGPSGRCVGRMPVGATFFDQTIFPYIDGYPADYRNLGDDMALSVWGGLGITPWDGNDGPDFWQRLRRTALEAREKSDKALIIGVGCNLFEWGCFLRRMDNFLMDLFLQPDEVARLLDALVEHHMATLEKVCDAVGDVVDIVKFGDDLGTNQGALMPAETYHELFYPRHKAMCDYVKSHSRMKILLHSCGSISLLLPDLIRAGFEIINPVQINARDMDPAFLKREFGRDVTFWGGGVDTQSVLNNGTPEQVREQVLRHLAIFSEGGGYVFNTVHNIMPDVPPENIVAMFDAVNEFSR</sequence>
<name>A0A9D2CAT6_9BACT</name>
<gene>
    <name evidence="2" type="ORF">H9828_04335</name>
</gene>
<evidence type="ECO:0000313" key="3">
    <source>
        <dbReference type="Proteomes" id="UP000886844"/>
    </source>
</evidence>
<dbReference type="GO" id="GO:0032259">
    <property type="term" value="P:methylation"/>
    <property type="evidence" value="ECO:0007669"/>
    <property type="project" value="UniProtKB-KW"/>
</dbReference>
<dbReference type="GO" id="GO:0006779">
    <property type="term" value="P:porphyrin-containing compound biosynthetic process"/>
    <property type="evidence" value="ECO:0007669"/>
    <property type="project" value="InterPro"/>
</dbReference>
<keyword evidence="2" id="KW-0489">Methyltransferase</keyword>
<dbReference type="GO" id="GO:0008168">
    <property type="term" value="F:methyltransferase activity"/>
    <property type="evidence" value="ECO:0007669"/>
    <property type="project" value="UniProtKB-KW"/>
</dbReference>
<protein>
    <submittedName>
        <fullName evidence="2">Methyltransferase</fullName>
    </submittedName>
</protein>